<accession>A0AAV2EW36</accession>
<keyword evidence="2" id="KW-1185">Reference proteome</keyword>
<name>A0AAV2EW36_9ROSI</name>
<sequence length="88" mass="9567">MLKPSSPANLHSPLAILQLKKKWEKDSGSPEHIGQIVSDTRVLVNNTICKGKNPRTALQKKNFSFGGTGMLQRSFQKRVSKGSTTGGC</sequence>
<evidence type="ECO:0000313" key="2">
    <source>
        <dbReference type="Proteomes" id="UP001497516"/>
    </source>
</evidence>
<dbReference type="AlphaFoldDB" id="A0AAV2EW36"/>
<gene>
    <name evidence="1" type="ORF">LTRI10_LOCUS31055</name>
</gene>
<proteinExistence type="predicted"/>
<dbReference type="Proteomes" id="UP001497516">
    <property type="component" value="Chromosome 5"/>
</dbReference>
<protein>
    <submittedName>
        <fullName evidence="1">Uncharacterized protein</fullName>
    </submittedName>
</protein>
<dbReference type="EMBL" id="OZ034818">
    <property type="protein sequence ID" value="CAL1390258.1"/>
    <property type="molecule type" value="Genomic_DNA"/>
</dbReference>
<reference evidence="1 2" key="1">
    <citation type="submission" date="2024-04" db="EMBL/GenBank/DDBJ databases">
        <authorList>
            <person name="Fracassetti M."/>
        </authorList>
    </citation>
    <scope>NUCLEOTIDE SEQUENCE [LARGE SCALE GENOMIC DNA]</scope>
</reference>
<evidence type="ECO:0000313" key="1">
    <source>
        <dbReference type="EMBL" id="CAL1390258.1"/>
    </source>
</evidence>
<organism evidence="1 2">
    <name type="scientific">Linum trigynum</name>
    <dbReference type="NCBI Taxonomy" id="586398"/>
    <lineage>
        <taxon>Eukaryota</taxon>
        <taxon>Viridiplantae</taxon>
        <taxon>Streptophyta</taxon>
        <taxon>Embryophyta</taxon>
        <taxon>Tracheophyta</taxon>
        <taxon>Spermatophyta</taxon>
        <taxon>Magnoliopsida</taxon>
        <taxon>eudicotyledons</taxon>
        <taxon>Gunneridae</taxon>
        <taxon>Pentapetalae</taxon>
        <taxon>rosids</taxon>
        <taxon>fabids</taxon>
        <taxon>Malpighiales</taxon>
        <taxon>Linaceae</taxon>
        <taxon>Linum</taxon>
    </lineage>
</organism>